<keyword evidence="1" id="KW-1185">Reference proteome</keyword>
<accession>A0AAJ7RKB6</accession>
<evidence type="ECO:0000313" key="1">
    <source>
        <dbReference type="Proteomes" id="UP000694920"/>
    </source>
</evidence>
<proteinExistence type="predicted"/>
<evidence type="ECO:0000313" key="2">
    <source>
        <dbReference type="RefSeq" id="XP_024942548.1"/>
    </source>
</evidence>
<sequence>MTPREVQEIVSRALFLVMTKEEVASKNQERKSCAFLFFTVGRVCDVLRRRDNKIIFEGSSNYVTNTSLLIHSRDLGLFTPVPIQHLSPTLKPRRTVRNDSRTCVHLIEESTEQERISIQHRTLTTHVHQSDLKKEILGYDITVEWINSKGTLVDTKERRTCCSRRIVFISSPTNQTCRFLSTKNKSLLILERSPFTLLGLKIKARVLTRREM</sequence>
<dbReference type="RefSeq" id="XP_024942548.1">
    <property type="nucleotide sequence ID" value="XM_025086780.1"/>
</dbReference>
<name>A0AAJ7RKB6_CEPCN</name>
<dbReference type="KEGG" id="ccin:107269481"/>
<dbReference type="GeneID" id="107269481"/>
<protein>
    <submittedName>
        <fullName evidence="2">Uncharacterized protein LOC107269481 isoform X1</fullName>
    </submittedName>
</protein>
<reference evidence="2" key="1">
    <citation type="submission" date="2025-08" db="UniProtKB">
        <authorList>
            <consortium name="RefSeq"/>
        </authorList>
    </citation>
    <scope>IDENTIFICATION</scope>
</reference>
<dbReference type="Proteomes" id="UP000694920">
    <property type="component" value="Unplaced"/>
</dbReference>
<gene>
    <name evidence="2" type="primary">LOC107269481</name>
</gene>
<dbReference type="AlphaFoldDB" id="A0AAJ7RKB6"/>
<organism evidence="1 2">
    <name type="scientific">Cephus cinctus</name>
    <name type="common">Wheat stem sawfly</name>
    <dbReference type="NCBI Taxonomy" id="211228"/>
    <lineage>
        <taxon>Eukaryota</taxon>
        <taxon>Metazoa</taxon>
        <taxon>Ecdysozoa</taxon>
        <taxon>Arthropoda</taxon>
        <taxon>Hexapoda</taxon>
        <taxon>Insecta</taxon>
        <taxon>Pterygota</taxon>
        <taxon>Neoptera</taxon>
        <taxon>Endopterygota</taxon>
        <taxon>Hymenoptera</taxon>
        <taxon>Cephoidea</taxon>
        <taxon>Cephidae</taxon>
        <taxon>Cephus</taxon>
    </lineage>
</organism>